<proteinExistence type="predicted"/>
<name>A0A9D2P1D5_9FIRM</name>
<dbReference type="PANTHER" id="PTHR40446">
    <property type="entry name" value="N-ACETYLGLUCOSAMINE-1-PHOSPHODIESTER ALPHA-N-ACETYLGLUCOSAMINIDASE"/>
    <property type="match status" value="1"/>
</dbReference>
<feature type="region of interest" description="Disordered" evidence="4">
    <location>
        <begin position="223"/>
        <end position="313"/>
    </location>
</feature>
<dbReference type="InterPro" id="IPR018711">
    <property type="entry name" value="NAGPA"/>
</dbReference>
<feature type="compositionally biased region" description="Acidic residues" evidence="4">
    <location>
        <begin position="223"/>
        <end position="263"/>
    </location>
</feature>
<keyword evidence="3" id="KW-0574">Periplasm</keyword>
<keyword evidence="2" id="KW-0677">Repeat</keyword>
<dbReference type="GO" id="GO:0055040">
    <property type="term" value="C:periplasmic flagellum"/>
    <property type="evidence" value="ECO:0007669"/>
    <property type="project" value="UniProtKB-SubCell"/>
</dbReference>
<reference evidence="7" key="2">
    <citation type="submission" date="2021-04" db="EMBL/GenBank/DDBJ databases">
        <authorList>
            <person name="Gilroy R."/>
        </authorList>
    </citation>
    <scope>NUCLEOTIDE SEQUENCE</scope>
    <source>
        <strain evidence="7">CHK186-1790</strain>
    </source>
</reference>
<feature type="compositionally biased region" description="Acidic residues" evidence="4">
    <location>
        <begin position="294"/>
        <end position="311"/>
    </location>
</feature>
<feature type="domain" description="SLH" evidence="6">
    <location>
        <begin position="1057"/>
        <end position="1109"/>
    </location>
</feature>
<keyword evidence="5" id="KW-0732">Signal</keyword>
<comment type="caution">
    <text evidence="7">The sequence shown here is derived from an EMBL/GenBank/DDBJ whole genome shotgun (WGS) entry which is preliminary data.</text>
</comment>
<comment type="subcellular location">
    <subcellularLocation>
        <location evidence="1">Periplasmic flagellum</location>
    </subcellularLocation>
</comment>
<evidence type="ECO:0000256" key="2">
    <source>
        <dbReference type="ARBA" id="ARBA00022737"/>
    </source>
</evidence>
<evidence type="ECO:0000256" key="3">
    <source>
        <dbReference type="ARBA" id="ARBA00022764"/>
    </source>
</evidence>
<dbReference type="EMBL" id="DWWJ01000072">
    <property type="protein sequence ID" value="HJC40653.1"/>
    <property type="molecule type" value="Genomic_DNA"/>
</dbReference>
<feature type="signal peptide" evidence="5">
    <location>
        <begin position="1"/>
        <end position="25"/>
    </location>
</feature>
<dbReference type="GO" id="GO:0071973">
    <property type="term" value="P:bacterial-type flagellum-dependent cell motility"/>
    <property type="evidence" value="ECO:0007669"/>
    <property type="project" value="InterPro"/>
</dbReference>
<keyword evidence="7" id="KW-0378">Hydrolase</keyword>
<dbReference type="GO" id="GO:0016798">
    <property type="term" value="F:hydrolase activity, acting on glycosyl bonds"/>
    <property type="evidence" value="ECO:0007669"/>
    <property type="project" value="UniProtKB-KW"/>
</dbReference>
<dbReference type="PROSITE" id="PS51272">
    <property type="entry name" value="SLH"/>
    <property type="match status" value="3"/>
</dbReference>
<dbReference type="GO" id="GO:0030288">
    <property type="term" value="C:outer membrane-bounded periplasmic space"/>
    <property type="evidence" value="ECO:0007669"/>
    <property type="project" value="InterPro"/>
</dbReference>
<sequence length="1109" mass="116168">MKRFGIRATALALAVLIGLAPAASASVALGDDLHSGTVELAPGTELNQQVFWSNSRSDLRRENYLVYSPTDGVCPVVVYGDKLLSKQDLSAMASSLEAQGLRVLGGVNGDFFDLSTGNALGVIISEGVLRTTSGGYYAIGFLEDGTAFIGKPDISVTATFSGATMRVTDVNKTRTAADGTHEGGLYLYTDEYSRTTQHTAPGYDVILTPVTDDLGSTIDVDLDVTDPEEQDPDAQQETEETQDPDAEEGSGGDTRDDTEESGEADSSNGDAEESGEADSSNTDPGEADQATDSQDLEDTETVAEGTQEVDEVTGSLTITNELKVGGRLVCTVDQVLESTGSIEIPAGKLVLTVNQNNNEWLLGQVQSLKAGDQVTIDVTAADTRWEDVVTAIGGFYKIVTGGQVGPDTDSTANPRTAIGIRADGSVVFYTIDGRQSGYSVGATLTQVAQRLIELGCVEAIGLDGGGSTVIGATLPDEETMSILNRPSDGSLRAVTNGIFLVSELEPTEELDHYYVTPYSSLVLSGAQVALTAIPVDTNGYTFSDDSTVLWSIQNGDGVVSVDGVFTAGSESGTTQVTAASSAAEGTASFTVVKTPDTIAVSNQETGAPVTALALDPMDTVDLTANATWKNMILTSQDTCYTWSADEAIGTVDENGVFTASDVSGTGNLTVRAGDRSLTIPVTVAGHIQELESFEGGEVTVFTGTDTTVVSLETSADLVRYGRQSLRLDYQAGTTGSAAVGAALTIPEGDRYLSLWVYGDGSGNTLTATVTDTAGTASDVVLGTLDFTGWQHLATLLPENAASVTALNVVYGGGEKAVGTLYLDQITSGTESAGDETPPTVTVSVADGVLTAYVSDNMDKSFAKSAVTLTWDGASVDFTWEEEAGALTWTLPAEDGRLHRATVTASDQSGNTGRGSVNVTPADGTSTAQNPFVDMTAHWASPYTTYLYDSGVVQGVDSDAGPLFQPDKNITRGEFALMVARWMGLDLDSYADVELPFADLDTVPSWCLNAMKAMYAEGILKGSLEGGVLMGRATASISRAEAMTILGRIQGQGYIRQSLTFSDADQVPAWALSYVETLVGQGIISGYDNLLRPNDSVTRAEVAKMLFFLL</sequence>
<evidence type="ECO:0000313" key="8">
    <source>
        <dbReference type="Proteomes" id="UP000823882"/>
    </source>
</evidence>
<evidence type="ECO:0000256" key="4">
    <source>
        <dbReference type="SAM" id="MobiDB-lite"/>
    </source>
</evidence>
<evidence type="ECO:0000313" key="7">
    <source>
        <dbReference type="EMBL" id="HJC40653.1"/>
    </source>
</evidence>
<dbReference type="Pfam" id="PF09992">
    <property type="entry name" value="NAGPA"/>
    <property type="match status" value="1"/>
</dbReference>
<keyword evidence="7" id="KW-0326">Glycosidase</keyword>
<dbReference type="Gene3D" id="2.60.120.430">
    <property type="entry name" value="Galactose-binding lectin"/>
    <property type="match status" value="1"/>
</dbReference>
<dbReference type="AlphaFoldDB" id="A0A9D2P1D5"/>
<evidence type="ECO:0000256" key="1">
    <source>
        <dbReference type="ARBA" id="ARBA00004631"/>
    </source>
</evidence>
<reference evidence="7" key="1">
    <citation type="journal article" date="2021" name="PeerJ">
        <title>Extensive microbial diversity within the chicken gut microbiome revealed by metagenomics and culture.</title>
        <authorList>
            <person name="Gilroy R."/>
            <person name="Ravi A."/>
            <person name="Getino M."/>
            <person name="Pursley I."/>
            <person name="Horton D.L."/>
            <person name="Alikhan N.F."/>
            <person name="Baker D."/>
            <person name="Gharbi K."/>
            <person name="Hall N."/>
            <person name="Watson M."/>
            <person name="Adriaenssens E.M."/>
            <person name="Foster-Nyarko E."/>
            <person name="Jarju S."/>
            <person name="Secka A."/>
            <person name="Antonio M."/>
            <person name="Oren A."/>
            <person name="Chaudhuri R.R."/>
            <person name="La Ragione R."/>
            <person name="Hildebrand F."/>
            <person name="Pallen M.J."/>
        </authorList>
    </citation>
    <scope>NUCLEOTIDE SEQUENCE</scope>
    <source>
        <strain evidence="7">CHK186-1790</strain>
    </source>
</reference>
<dbReference type="InterPro" id="IPR006714">
    <property type="entry name" value="FlaA"/>
</dbReference>
<feature type="chain" id="PRO_5039045104" evidence="5">
    <location>
        <begin position="26"/>
        <end position="1109"/>
    </location>
</feature>
<protein>
    <submittedName>
        <fullName evidence="7">Phosphodiester glycosidase family protein</fullName>
    </submittedName>
</protein>
<dbReference type="Proteomes" id="UP000823882">
    <property type="component" value="Unassembled WGS sequence"/>
</dbReference>
<gene>
    <name evidence="7" type="ORF">H9701_03760</name>
</gene>
<feature type="domain" description="SLH" evidence="6">
    <location>
        <begin position="926"/>
        <end position="992"/>
    </location>
</feature>
<dbReference type="InterPro" id="IPR001119">
    <property type="entry name" value="SLH_dom"/>
</dbReference>
<accession>A0A9D2P1D5</accession>
<dbReference type="Pfam" id="PF04620">
    <property type="entry name" value="FlaA"/>
    <property type="match status" value="1"/>
</dbReference>
<organism evidence="7 8">
    <name type="scientific">Candidatus Intestinimonas pullistercoris</name>
    <dbReference type="NCBI Taxonomy" id="2838623"/>
    <lineage>
        <taxon>Bacteria</taxon>
        <taxon>Bacillati</taxon>
        <taxon>Bacillota</taxon>
        <taxon>Clostridia</taxon>
        <taxon>Eubacteriales</taxon>
        <taxon>Intestinimonas</taxon>
    </lineage>
</organism>
<dbReference type="PANTHER" id="PTHR40446:SF2">
    <property type="entry name" value="N-ACETYLGLUCOSAMINE-1-PHOSPHODIESTER ALPHA-N-ACETYLGLUCOSAMINIDASE"/>
    <property type="match status" value="1"/>
</dbReference>
<dbReference type="Pfam" id="PF00395">
    <property type="entry name" value="SLH"/>
    <property type="match status" value="3"/>
</dbReference>
<feature type="domain" description="SLH" evidence="6">
    <location>
        <begin position="993"/>
        <end position="1056"/>
    </location>
</feature>
<evidence type="ECO:0000259" key="6">
    <source>
        <dbReference type="PROSITE" id="PS51272"/>
    </source>
</evidence>
<evidence type="ECO:0000256" key="5">
    <source>
        <dbReference type="SAM" id="SignalP"/>
    </source>
</evidence>